<dbReference type="GO" id="GO:0004415">
    <property type="term" value="F:hyalurononglucosaminidase activity"/>
    <property type="evidence" value="ECO:0007669"/>
    <property type="project" value="UniProtKB-UniRule"/>
</dbReference>
<reference evidence="8 9" key="2">
    <citation type="journal article" date="2023" name="Mol. Biol. Evol.">
        <title>Genomics of Secondarily Temperate Adaptation in the Only Non-Antarctic Icefish.</title>
        <authorList>
            <person name="Rivera-Colon A.G."/>
            <person name="Rayamajhi N."/>
            <person name="Minhas B.F."/>
            <person name="Madrigal G."/>
            <person name="Bilyk K.T."/>
            <person name="Yoon V."/>
            <person name="Hune M."/>
            <person name="Gregory S."/>
            <person name="Cheng C.H.C."/>
            <person name="Catchen J.M."/>
        </authorList>
    </citation>
    <scope>NUCLEOTIDE SEQUENCE [LARGE SCALE GENOMIC DNA]</scope>
    <source>
        <strain evidence="8">JMC-PN-2008</strain>
    </source>
</reference>
<dbReference type="GO" id="GO:0030214">
    <property type="term" value="P:hyaluronan catabolic process"/>
    <property type="evidence" value="ECO:0007669"/>
    <property type="project" value="TreeGrafter"/>
</dbReference>
<dbReference type="SUPFAM" id="SSF51445">
    <property type="entry name" value="(Trans)glycosidases"/>
    <property type="match status" value="1"/>
</dbReference>
<keyword evidence="9" id="KW-1185">Reference proteome</keyword>
<name>A0AAN8AP19_ELEMC</name>
<comment type="caution">
    <text evidence="8">The sequence shown here is derived from an EMBL/GenBank/DDBJ whole genome shotgun (WGS) entry which is preliminary data.</text>
</comment>
<dbReference type="PANTHER" id="PTHR11769:SF19">
    <property type="entry name" value="HYALURONIDASE-3"/>
    <property type="match status" value="1"/>
</dbReference>
<dbReference type="PANTHER" id="PTHR11769">
    <property type="entry name" value="HYALURONIDASE"/>
    <property type="match status" value="1"/>
</dbReference>
<keyword evidence="4 5" id="KW-0326">Glycosidase</keyword>
<dbReference type="GO" id="GO:0005975">
    <property type="term" value="P:carbohydrate metabolic process"/>
    <property type="evidence" value="ECO:0007669"/>
    <property type="project" value="InterPro"/>
</dbReference>
<evidence type="ECO:0000256" key="6">
    <source>
        <dbReference type="SAM" id="MobiDB-lite"/>
    </source>
</evidence>
<keyword evidence="3" id="KW-1015">Disulfide bond</keyword>
<keyword evidence="5" id="KW-0378">Hydrolase</keyword>
<evidence type="ECO:0000256" key="1">
    <source>
        <dbReference type="ARBA" id="ARBA00000251"/>
    </source>
</evidence>
<dbReference type="Proteomes" id="UP001346869">
    <property type="component" value="Unassembled WGS sequence"/>
</dbReference>
<evidence type="ECO:0000256" key="7">
    <source>
        <dbReference type="SAM" id="SignalP"/>
    </source>
</evidence>
<evidence type="ECO:0000256" key="4">
    <source>
        <dbReference type="ARBA" id="ARBA00023295"/>
    </source>
</evidence>
<dbReference type="AlphaFoldDB" id="A0AAN8AP19"/>
<gene>
    <name evidence="8" type="ORF">PBY51_000320</name>
</gene>
<evidence type="ECO:0000313" key="8">
    <source>
        <dbReference type="EMBL" id="KAK5863279.1"/>
    </source>
</evidence>
<proteinExistence type="inferred from homology"/>
<sequence length="110" mass="12367">MYLMLWGQLHLLLPYVLLFSLYPLSPASPHGVDLPHPPLLAVAAAAGPILRERPFVVVWNMPTAQCHTRHNIHLDLSAFDIVENREQRFPGTGDDPSEVERPHFTVPCPN</sequence>
<comment type="catalytic activity">
    <reaction evidence="1 5">
        <text>Random hydrolysis of (1-&gt;4)-linkages between N-acetyl-beta-D-glucosamine and D-glucuronate residues in hyaluronate.</text>
        <dbReference type="EC" id="3.2.1.35"/>
    </reaction>
</comment>
<feature type="signal peptide" evidence="7">
    <location>
        <begin position="1"/>
        <end position="27"/>
    </location>
</feature>
<dbReference type="Gene3D" id="3.20.20.70">
    <property type="entry name" value="Aldolase class I"/>
    <property type="match status" value="1"/>
</dbReference>
<organism evidence="8 9">
    <name type="scientific">Eleginops maclovinus</name>
    <name type="common">Patagonian blennie</name>
    <name type="synonym">Eleginus maclovinus</name>
    <dbReference type="NCBI Taxonomy" id="56733"/>
    <lineage>
        <taxon>Eukaryota</taxon>
        <taxon>Metazoa</taxon>
        <taxon>Chordata</taxon>
        <taxon>Craniata</taxon>
        <taxon>Vertebrata</taxon>
        <taxon>Euteleostomi</taxon>
        <taxon>Actinopterygii</taxon>
        <taxon>Neopterygii</taxon>
        <taxon>Teleostei</taxon>
        <taxon>Neoteleostei</taxon>
        <taxon>Acanthomorphata</taxon>
        <taxon>Eupercaria</taxon>
        <taxon>Perciformes</taxon>
        <taxon>Notothenioidei</taxon>
        <taxon>Eleginopidae</taxon>
        <taxon>Eleginops</taxon>
    </lineage>
</organism>
<reference evidence="8 9" key="1">
    <citation type="journal article" date="2023" name="Genes (Basel)">
        <title>Chromosome-Level Genome Assembly and Circadian Gene Repertoire of the Patagonia Blennie Eleginops maclovinus-The Closest Ancestral Proxy of Antarctic Cryonotothenioids.</title>
        <authorList>
            <person name="Cheng C.C."/>
            <person name="Rivera-Colon A.G."/>
            <person name="Minhas B.F."/>
            <person name="Wilson L."/>
            <person name="Rayamajhi N."/>
            <person name="Vargas-Chacoff L."/>
            <person name="Catchen J.M."/>
        </authorList>
    </citation>
    <scope>NUCLEOTIDE SEQUENCE [LARGE SCALE GENOMIC DNA]</scope>
    <source>
        <strain evidence="8">JMC-PN-2008</strain>
    </source>
</reference>
<dbReference type="InterPro" id="IPR018155">
    <property type="entry name" value="Hyaluronidase"/>
</dbReference>
<dbReference type="Pfam" id="PF01630">
    <property type="entry name" value="Glyco_hydro_56"/>
    <property type="match status" value="1"/>
</dbReference>
<comment type="similarity">
    <text evidence="2 5">Belongs to the glycosyl hydrolase 56 family.</text>
</comment>
<evidence type="ECO:0000256" key="5">
    <source>
        <dbReference type="RuleBase" id="RU610713"/>
    </source>
</evidence>
<dbReference type="GO" id="GO:0001669">
    <property type="term" value="C:acrosomal vesicle"/>
    <property type="evidence" value="ECO:0007669"/>
    <property type="project" value="TreeGrafter"/>
</dbReference>
<feature type="chain" id="PRO_5042914615" description="Hyaluronidase" evidence="7">
    <location>
        <begin position="28"/>
        <end position="110"/>
    </location>
</feature>
<accession>A0AAN8AP19</accession>
<evidence type="ECO:0000256" key="3">
    <source>
        <dbReference type="ARBA" id="ARBA00023157"/>
    </source>
</evidence>
<dbReference type="EC" id="3.2.1.35" evidence="5"/>
<keyword evidence="7" id="KW-0732">Signal</keyword>
<dbReference type="EMBL" id="JAUZQC010000011">
    <property type="protein sequence ID" value="KAK5863279.1"/>
    <property type="molecule type" value="Genomic_DNA"/>
</dbReference>
<evidence type="ECO:0000256" key="2">
    <source>
        <dbReference type="ARBA" id="ARBA00008871"/>
    </source>
</evidence>
<dbReference type="InterPro" id="IPR013785">
    <property type="entry name" value="Aldolase_TIM"/>
</dbReference>
<evidence type="ECO:0000313" key="9">
    <source>
        <dbReference type="Proteomes" id="UP001346869"/>
    </source>
</evidence>
<protein>
    <recommendedName>
        <fullName evidence="5">Hyaluronidase</fullName>
        <ecNumber evidence="5">3.2.1.35</ecNumber>
    </recommendedName>
</protein>
<feature type="region of interest" description="Disordered" evidence="6">
    <location>
        <begin position="87"/>
        <end position="110"/>
    </location>
</feature>
<dbReference type="InterPro" id="IPR017853">
    <property type="entry name" value="GH"/>
</dbReference>